<evidence type="ECO:0000256" key="8">
    <source>
        <dbReference type="PIRSR" id="PIRSR038994-3"/>
    </source>
</evidence>
<protein>
    <submittedName>
        <fullName evidence="10">N-acetylglucosamine-6-phosphate deacetylase</fullName>
    </submittedName>
</protein>
<name>A0A5E4PES6_9COXI</name>
<evidence type="ECO:0000259" key="9">
    <source>
        <dbReference type="Pfam" id="PF01979"/>
    </source>
</evidence>
<dbReference type="NCBIfam" id="TIGR00221">
    <property type="entry name" value="nagA"/>
    <property type="match status" value="1"/>
</dbReference>
<feature type="binding site" evidence="7">
    <location>
        <begin position="314"/>
        <end position="316"/>
    </location>
    <ligand>
        <name>substrate</name>
    </ligand>
</feature>
<feature type="binding site" evidence="7">
    <location>
        <position position="258"/>
    </location>
    <ligand>
        <name>substrate</name>
    </ligand>
</feature>
<evidence type="ECO:0000256" key="1">
    <source>
        <dbReference type="ARBA" id="ARBA00010716"/>
    </source>
</evidence>
<evidence type="ECO:0000313" key="10">
    <source>
        <dbReference type="EMBL" id="VVC75115.1"/>
    </source>
</evidence>
<feature type="domain" description="Amidohydrolase-related" evidence="9">
    <location>
        <begin position="58"/>
        <end position="387"/>
    </location>
</feature>
<feature type="binding site" evidence="8">
    <location>
        <position position="136"/>
    </location>
    <ligand>
        <name>Zn(2+)</name>
        <dbReference type="ChEBI" id="CHEBI:29105"/>
    </ligand>
</feature>
<evidence type="ECO:0000256" key="6">
    <source>
        <dbReference type="PIRSR" id="PIRSR038994-1"/>
    </source>
</evidence>
<evidence type="ECO:0000256" key="4">
    <source>
        <dbReference type="ARBA" id="ARBA00023277"/>
    </source>
</evidence>
<evidence type="ECO:0000256" key="2">
    <source>
        <dbReference type="ARBA" id="ARBA00022723"/>
    </source>
</evidence>
<dbReference type="EMBL" id="LR699119">
    <property type="protein sequence ID" value="VVC75115.1"/>
    <property type="molecule type" value="Genomic_DNA"/>
</dbReference>
<comment type="similarity">
    <text evidence="1 5">Belongs to the metallo-dependent hydrolases superfamily. NagA family.</text>
</comment>
<reference evidence="10 11" key="1">
    <citation type="submission" date="2019-08" db="EMBL/GenBank/DDBJ databases">
        <authorList>
            <person name="Guy L."/>
        </authorList>
    </citation>
    <scope>NUCLEOTIDE SEQUENCE [LARGE SCALE GENOMIC DNA]</scope>
    <source>
        <strain evidence="10 11">SGT-108</strain>
    </source>
</reference>
<dbReference type="GO" id="GO:0006046">
    <property type="term" value="P:N-acetylglucosamine catabolic process"/>
    <property type="evidence" value="ECO:0007669"/>
    <property type="project" value="TreeGrafter"/>
</dbReference>
<dbReference type="AlphaFoldDB" id="A0A5E4PES6"/>
<dbReference type="RefSeq" id="WP_172622698.1">
    <property type="nucleotide sequence ID" value="NZ_LR699119.1"/>
</dbReference>
<dbReference type="Gene3D" id="2.30.40.10">
    <property type="entry name" value="Urease, subunit C, domain 1"/>
    <property type="match status" value="1"/>
</dbReference>
<dbReference type="CDD" id="cd00854">
    <property type="entry name" value="NagA"/>
    <property type="match status" value="1"/>
</dbReference>
<dbReference type="InterPro" id="IPR003764">
    <property type="entry name" value="GlcNAc_6-P_deAcase"/>
</dbReference>
<feature type="binding site" evidence="8">
    <location>
        <position position="223"/>
    </location>
    <ligand>
        <name>Zn(2+)</name>
        <dbReference type="ChEBI" id="CHEBI:29105"/>
    </ligand>
</feature>
<dbReference type="Proteomes" id="UP000324194">
    <property type="component" value="Chromosome 1"/>
</dbReference>
<dbReference type="InterPro" id="IPR006680">
    <property type="entry name" value="Amidohydro-rel"/>
</dbReference>
<dbReference type="Gene3D" id="3.20.20.140">
    <property type="entry name" value="Metal-dependent hydrolases"/>
    <property type="match status" value="1"/>
</dbReference>
<proteinExistence type="inferred from homology"/>
<comment type="cofactor">
    <cofactor evidence="8">
        <name>a divalent metal cation</name>
        <dbReference type="ChEBI" id="CHEBI:60240"/>
    </cofactor>
    <text evidence="8">Binds 1 divalent metal cation per subunit.</text>
</comment>
<keyword evidence="11" id="KW-1185">Reference proteome</keyword>
<organism evidence="10 11">
    <name type="scientific">Aquicella siphonis</name>
    <dbReference type="NCBI Taxonomy" id="254247"/>
    <lineage>
        <taxon>Bacteria</taxon>
        <taxon>Pseudomonadati</taxon>
        <taxon>Pseudomonadota</taxon>
        <taxon>Gammaproteobacteria</taxon>
        <taxon>Legionellales</taxon>
        <taxon>Coxiellaceae</taxon>
        <taxon>Aquicella</taxon>
    </lineage>
</organism>
<sequence>MTESNRIIFSGMQILVGNEWSLEHAVVVEEGIIKAVLPADMIGHQLPAKQVVYSPHHYLIPGLIDLHIHGAGGHDVMDGNEKALRGICETLASEGVTGFLATTMTAPVAKLESVLSAIAAFMPGREGAAILGIHLEGPFISRDKMGAQAGDHVALPNPEWVQRWHEMTRGAFKLMTLAPELTDVIPMIKTLRRLGVTSSVGHTNAGYAETCHALAAGCSHATHLFNAMRGLHHREPGAAGALLLSDKVNVELIVDGLHLHPAVVDLAWRLKGTDRIVLVTDAMRAKCLGDGAFELGGHTVTVHAGCAALPDGTLAGSTLRMPQAIRNMAQYTECSLADAVRMASANPARILGLDGRKGSIENGKDADLVVMDSAFEVELTLRGGKEVFKKHA</sequence>
<dbReference type="PANTHER" id="PTHR11113">
    <property type="entry name" value="N-ACETYLGLUCOSAMINE-6-PHOSPHATE DEACETYLASE"/>
    <property type="match status" value="1"/>
</dbReference>
<gene>
    <name evidence="10" type="primary">nagA</name>
    <name evidence="10" type="ORF">AQUSIP_03910</name>
</gene>
<dbReference type="KEGG" id="asip:AQUSIP_03910"/>
<feature type="binding site" evidence="7">
    <location>
        <begin position="226"/>
        <end position="227"/>
    </location>
    <ligand>
        <name>substrate</name>
    </ligand>
</feature>
<dbReference type="GO" id="GO:0046872">
    <property type="term" value="F:metal ion binding"/>
    <property type="evidence" value="ECO:0007669"/>
    <property type="project" value="UniProtKB-KW"/>
</dbReference>
<dbReference type="InterPro" id="IPR032466">
    <property type="entry name" value="Metal_Hydrolase"/>
</dbReference>
<keyword evidence="4 5" id="KW-0119">Carbohydrate metabolism</keyword>
<evidence type="ECO:0000256" key="7">
    <source>
        <dbReference type="PIRSR" id="PIRSR038994-2"/>
    </source>
</evidence>
<keyword evidence="2 8" id="KW-0479">Metal-binding</keyword>
<keyword evidence="3 5" id="KW-0378">Hydrolase</keyword>
<accession>A0A5E4PES6</accession>
<dbReference type="PANTHER" id="PTHR11113:SF14">
    <property type="entry name" value="N-ACETYLGLUCOSAMINE-6-PHOSPHATE DEACETYLASE"/>
    <property type="match status" value="1"/>
</dbReference>
<dbReference type="Pfam" id="PF01979">
    <property type="entry name" value="Amidohydro_1"/>
    <property type="match status" value="1"/>
</dbReference>
<dbReference type="InterPro" id="IPR011059">
    <property type="entry name" value="Metal-dep_hydrolase_composite"/>
</dbReference>
<dbReference type="SUPFAM" id="SSF51338">
    <property type="entry name" value="Composite domain of metallo-dependent hydrolases"/>
    <property type="match status" value="1"/>
</dbReference>
<dbReference type="SUPFAM" id="SSF51556">
    <property type="entry name" value="Metallo-dependent hydrolases"/>
    <property type="match status" value="1"/>
</dbReference>
<dbReference type="GO" id="GO:0008448">
    <property type="term" value="F:N-acetylglucosamine-6-phosphate deacetylase activity"/>
    <property type="evidence" value="ECO:0007669"/>
    <property type="project" value="InterPro"/>
</dbReference>
<feature type="binding site" evidence="7">
    <location>
        <position position="234"/>
    </location>
    <ligand>
        <name>substrate</name>
    </ligand>
</feature>
<dbReference type="PIRSF" id="PIRSF038994">
    <property type="entry name" value="NagA"/>
    <property type="match status" value="1"/>
</dbReference>
<evidence type="ECO:0000256" key="5">
    <source>
        <dbReference type="PIRNR" id="PIRNR038994"/>
    </source>
</evidence>
<evidence type="ECO:0000256" key="3">
    <source>
        <dbReference type="ARBA" id="ARBA00022801"/>
    </source>
</evidence>
<evidence type="ECO:0000313" key="11">
    <source>
        <dbReference type="Proteomes" id="UP000324194"/>
    </source>
</evidence>
<feature type="binding site" evidence="7">
    <location>
        <position position="147"/>
    </location>
    <ligand>
        <name>substrate</name>
    </ligand>
</feature>
<dbReference type="FunFam" id="3.20.20.140:FF:000004">
    <property type="entry name" value="N-acetylglucosamine-6-phosphate deacetylase"/>
    <property type="match status" value="1"/>
</dbReference>
<feature type="active site" description="Proton donor/acceptor" evidence="6">
    <location>
        <position position="281"/>
    </location>
</feature>
<feature type="binding site" evidence="8">
    <location>
        <position position="202"/>
    </location>
    <ligand>
        <name>Zn(2+)</name>
        <dbReference type="ChEBI" id="CHEBI:29105"/>
    </ligand>
</feature>